<dbReference type="Proteomes" id="UP001161017">
    <property type="component" value="Unassembled WGS sequence"/>
</dbReference>
<dbReference type="SUPFAM" id="SSF54928">
    <property type="entry name" value="RNA-binding domain, RBD"/>
    <property type="match status" value="1"/>
</dbReference>
<comment type="caution">
    <text evidence="3">The sequence shown here is derived from an EMBL/GenBank/DDBJ whole genome shotgun (WGS) entry which is preliminary data.</text>
</comment>
<keyword evidence="1" id="KW-0694">RNA-binding</keyword>
<dbReference type="EMBL" id="JAPUFD010000006">
    <property type="protein sequence ID" value="MDI1487930.1"/>
    <property type="molecule type" value="Genomic_DNA"/>
</dbReference>
<name>A0AA43QK20_9LECA</name>
<sequence>MEVLVKGLPDQMTERNVEKEFRPILERFGIKVFQCQKLRSRGCALISFVDKNKGNAFLVAAHSGQRKFLGQPGVVLHGKYLRCSLSRNEPDPYLLKSLRKEESELYQKLNRKPRIVPGNRATLKAERTPRSFDISAIKCGQWTYTGRSLVFSSYWSRETAGRVVFGPRNLLIKLCLHPSDGYSHQLLIPFSTIYSFTIGPKDRSLTFSLYYPPRMQQSTEPSLQDALSKLGYSLEDQLEKMTLQQQGENFKRERLCALDDSHEKVVGSCLCYRFILQNPSDIRSVDPTSQISLHDGITDDVVL</sequence>
<proteinExistence type="predicted"/>
<evidence type="ECO:0000313" key="4">
    <source>
        <dbReference type="Proteomes" id="UP001161017"/>
    </source>
</evidence>
<dbReference type="CDD" id="cd00590">
    <property type="entry name" value="RRM_SF"/>
    <property type="match status" value="1"/>
</dbReference>
<organism evidence="3 4">
    <name type="scientific">Ramalina farinacea</name>
    <dbReference type="NCBI Taxonomy" id="258253"/>
    <lineage>
        <taxon>Eukaryota</taxon>
        <taxon>Fungi</taxon>
        <taxon>Dikarya</taxon>
        <taxon>Ascomycota</taxon>
        <taxon>Pezizomycotina</taxon>
        <taxon>Lecanoromycetes</taxon>
        <taxon>OSLEUM clade</taxon>
        <taxon>Lecanoromycetidae</taxon>
        <taxon>Lecanorales</taxon>
        <taxon>Lecanorineae</taxon>
        <taxon>Ramalinaceae</taxon>
        <taxon>Ramalina</taxon>
    </lineage>
</organism>
<protein>
    <recommendedName>
        <fullName evidence="2">RRM domain-containing protein</fullName>
    </recommendedName>
</protein>
<dbReference type="Gene3D" id="3.30.70.330">
    <property type="match status" value="1"/>
</dbReference>
<dbReference type="PROSITE" id="PS50102">
    <property type="entry name" value="RRM"/>
    <property type="match status" value="1"/>
</dbReference>
<dbReference type="AlphaFoldDB" id="A0AA43QK20"/>
<keyword evidence="4" id="KW-1185">Reference proteome</keyword>
<dbReference type="GO" id="GO:0003723">
    <property type="term" value="F:RNA binding"/>
    <property type="evidence" value="ECO:0007669"/>
    <property type="project" value="UniProtKB-UniRule"/>
</dbReference>
<evidence type="ECO:0000259" key="2">
    <source>
        <dbReference type="PROSITE" id="PS50102"/>
    </source>
</evidence>
<dbReference type="InterPro" id="IPR000504">
    <property type="entry name" value="RRM_dom"/>
</dbReference>
<evidence type="ECO:0000256" key="1">
    <source>
        <dbReference type="PROSITE-ProRule" id="PRU00176"/>
    </source>
</evidence>
<feature type="domain" description="RRM" evidence="2">
    <location>
        <begin position="1"/>
        <end position="88"/>
    </location>
</feature>
<accession>A0AA43QK20</accession>
<dbReference type="Pfam" id="PF25358">
    <property type="entry name" value="PH_fung_RdRP"/>
    <property type="match status" value="1"/>
</dbReference>
<dbReference type="InterPro" id="IPR012677">
    <property type="entry name" value="Nucleotide-bd_a/b_plait_sf"/>
</dbReference>
<reference evidence="3" key="1">
    <citation type="journal article" date="2023" name="Genome Biol. Evol.">
        <title>First Whole Genome Sequence and Flow Cytometry Genome Size Data for the Lichen-Forming Fungus Ramalina farinacea (Ascomycota).</title>
        <authorList>
            <person name="Llewellyn T."/>
            <person name="Mian S."/>
            <person name="Hill R."/>
            <person name="Leitch I.J."/>
            <person name="Gaya E."/>
        </authorList>
    </citation>
    <scope>NUCLEOTIDE SEQUENCE</scope>
    <source>
        <strain evidence="3">LIQ254RAFAR</strain>
    </source>
</reference>
<dbReference type="InterPro" id="IPR057503">
    <property type="entry name" value="PH_RdRP"/>
</dbReference>
<dbReference type="InterPro" id="IPR035979">
    <property type="entry name" value="RBD_domain_sf"/>
</dbReference>
<evidence type="ECO:0000313" key="3">
    <source>
        <dbReference type="EMBL" id="MDI1487930.1"/>
    </source>
</evidence>
<gene>
    <name evidence="3" type="ORF">OHK93_007204</name>
</gene>